<dbReference type="Proteomes" id="UP000797356">
    <property type="component" value="Chromosome 7"/>
</dbReference>
<organism evidence="2 3">
    <name type="scientific">Cocos nucifera</name>
    <name type="common">Coconut palm</name>
    <dbReference type="NCBI Taxonomy" id="13894"/>
    <lineage>
        <taxon>Eukaryota</taxon>
        <taxon>Viridiplantae</taxon>
        <taxon>Streptophyta</taxon>
        <taxon>Embryophyta</taxon>
        <taxon>Tracheophyta</taxon>
        <taxon>Spermatophyta</taxon>
        <taxon>Magnoliopsida</taxon>
        <taxon>Liliopsida</taxon>
        <taxon>Arecaceae</taxon>
        <taxon>Arecoideae</taxon>
        <taxon>Cocoseae</taxon>
        <taxon>Attaleinae</taxon>
        <taxon>Cocos</taxon>
    </lineage>
</organism>
<feature type="signal peptide" evidence="1">
    <location>
        <begin position="1"/>
        <end position="30"/>
    </location>
</feature>
<dbReference type="OrthoDB" id="683185at2759"/>
<proteinExistence type="predicted"/>
<dbReference type="Pfam" id="PF01190">
    <property type="entry name" value="Pollen_Ole_e_1"/>
    <property type="match status" value="1"/>
</dbReference>
<reference evidence="2" key="2">
    <citation type="submission" date="2019-07" db="EMBL/GenBank/DDBJ databases">
        <authorList>
            <person name="Yang Y."/>
            <person name="Bocs S."/>
            <person name="Baudouin L."/>
        </authorList>
    </citation>
    <scope>NUCLEOTIDE SEQUENCE</scope>
    <source>
        <tissue evidence="2">Spear leaf of Hainan Tall coconut</tissue>
    </source>
</reference>
<comment type="caution">
    <text evidence="2">The sequence shown here is derived from an EMBL/GenBank/DDBJ whole genome shotgun (WGS) entry which is preliminary data.</text>
</comment>
<sequence>MASIKGSPPLLRSLLLGLCTVLLASNFSSATPQIERIVAVVGNSECLDCAQKSIKNEEAFKGLHVAIQCKTGNGFYETKGVGLLDKSGSFDVQLPSSILGDDGELKDECFAQLRSASEAPCPDNNGVDQSKIVLKSKESGKHTFVVAAGKLPFSSTCTSAFYFKHHHGFHNFKHKFHFHHDHLPHKPYFPPKKPPIVKKQLPPVPIYKKLHPPIPKLPPLYHLHPKLKLPPIHKKPLPPVHKIPPLYHLHPKIKFPPIHKKPLPIHKPPLLYHPHPEFHPIYKKPHPSIPKLPPFDHPHPKFQFPPKPKFYKKKPPIFPPLKEHPIP</sequence>
<keyword evidence="3" id="KW-1185">Reference proteome</keyword>
<evidence type="ECO:0000256" key="1">
    <source>
        <dbReference type="SAM" id="SignalP"/>
    </source>
</evidence>
<gene>
    <name evidence="2" type="ORF">COCNU_07G001970</name>
</gene>
<dbReference type="EMBL" id="CM017878">
    <property type="protein sequence ID" value="KAG1354085.1"/>
    <property type="molecule type" value="Genomic_DNA"/>
</dbReference>
<evidence type="ECO:0000313" key="3">
    <source>
        <dbReference type="Proteomes" id="UP000797356"/>
    </source>
</evidence>
<accession>A0A8K0IDU8</accession>
<keyword evidence="1" id="KW-0732">Signal</keyword>
<name>A0A8K0IDU8_COCNU</name>
<protein>
    <submittedName>
        <fullName evidence="2">Proline-rich protein 4</fullName>
    </submittedName>
</protein>
<evidence type="ECO:0000313" key="2">
    <source>
        <dbReference type="EMBL" id="KAG1354085.1"/>
    </source>
</evidence>
<feature type="chain" id="PRO_5035460957" evidence="1">
    <location>
        <begin position="31"/>
        <end position="327"/>
    </location>
</feature>
<dbReference type="PANTHER" id="PTHR33935">
    <property type="entry name" value="OS10G0148100 PROTEIN"/>
    <property type="match status" value="1"/>
</dbReference>
<dbReference type="AlphaFoldDB" id="A0A8K0IDU8"/>
<dbReference type="PANTHER" id="PTHR33935:SF22">
    <property type="entry name" value="OS10G0149400 PROTEIN"/>
    <property type="match status" value="1"/>
</dbReference>
<reference evidence="2" key="1">
    <citation type="journal article" date="2017" name="Gigascience">
        <title>The genome draft of coconut (Cocos nucifera).</title>
        <authorList>
            <person name="Xiao Y."/>
            <person name="Xu P."/>
            <person name="Fan H."/>
            <person name="Baudouin L."/>
            <person name="Xia W."/>
            <person name="Bocs S."/>
            <person name="Xu J."/>
            <person name="Li Q."/>
            <person name="Guo A."/>
            <person name="Zhou L."/>
            <person name="Li J."/>
            <person name="Wu Y."/>
            <person name="Ma Z."/>
            <person name="Armero A."/>
            <person name="Issali A.E."/>
            <person name="Liu N."/>
            <person name="Peng M."/>
            <person name="Yang Y."/>
        </authorList>
    </citation>
    <scope>NUCLEOTIDE SEQUENCE</scope>
    <source>
        <tissue evidence="2">Spear leaf of Hainan Tall coconut</tissue>
    </source>
</reference>